<evidence type="ECO:0000313" key="2">
    <source>
        <dbReference type="Proteomes" id="UP001141253"/>
    </source>
</evidence>
<name>A0ABQ9ADN6_9ROSI</name>
<sequence>MIFVGSQYKDASHLISLQQNENSAMWLHGPGSRTVSAVPASTYYNFQGQNQQPGGFRQAAKLEGWVPWWFSRPAFKSRLNSYGKTATKSHHFPLFQGHVVSFESGQSKAFLPSND</sequence>
<keyword evidence="2" id="KW-1185">Reference proteome</keyword>
<dbReference type="PANTHER" id="PTHR46445:SF3">
    <property type="entry name" value="RNA POLYMERASE II DEGRADATION FACTOR-LIKE PROTEIN (DUF1296)-RELATED"/>
    <property type="match status" value="1"/>
</dbReference>
<gene>
    <name evidence="1" type="ORF">OIU77_009160</name>
</gene>
<comment type="caution">
    <text evidence="1">The sequence shown here is derived from an EMBL/GenBank/DDBJ whole genome shotgun (WGS) entry which is preliminary data.</text>
</comment>
<protein>
    <submittedName>
        <fullName evidence="1">Uncharacterized protein</fullName>
    </submittedName>
</protein>
<dbReference type="Proteomes" id="UP001141253">
    <property type="component" value="Chromosome 11"/>
</dbReference>
<reference evidence="1" key="1">
    <citation type="submission" date="2022-10" db="EMBL/GenBank/DDBJ databases">
        <authorList>
            <person name="Hyden B.L."/>
            <person name="Feng K."/>
            <person name="Yates T."/>
            <person name="Jawdy S."/>
            <person name="Smart L.B."/>
            <person name="Muchero W."/>
        </authorList>
    </citation>
    <scope>NUCLEOTIDE SEQUENCE</scope>
    <source>
        <tissue evidence="1">Shoot tip</tissue>
    </source>
</reference>
<dbReference type="PANTHER" id="PTHR46445">
    <property type="entry name" value="RNA POLYMERASE II DEGRADATION FACTOR-LIKE PROTEIN (DUF1296)"/>
    <property type="match status" value="1"/>
</dbReference>
<proteinExistence type="predicted"/>
<reference evidence="1" key="2">
    <citation type="journal article" date="2023" name="Int. J. Mol. Sci.">
        <title>De Novo Assembly and Annotation of 11 Diverse Shrub Willow (Salix) Genomes Reveals Novel Gene Organization in Sex-Linked Regions.</title>
        <authorList>
            <person name="Hyden B."/>
            <person name="Feng K."/>
            <person name="Yates T.B."/>
            <person name="Jawdy S."/>
            <person name="Cereghino C."/>
            <person name="Smart L.B."/>
            <person name="Muchero W."/>
        </authorList>
    </citation>
    <scope>NUCLEOTIDE SEQUENCE</scope>
    <source>
        <tissue evidence="1">Shoot tip</tissue>
    </source>
</reference>
<accession>A0ABQ9ADN6</accession>
<organism evidence="1 2">
    <name type="scientific">Salix suchowensis</name>
    <dbReference type="NCBI Taxonomy" id="1278906"/>
    <lineage>
        <taxon>Eukaryota</taxon>
        <taxon>Viridiplantae</taxon>
        <taxon>Streptophyta</taxon>
        <taxon>Embryophyta</taxon>
        <taxon>Tracheophyta</taxon>
        <taxon>Spermatophyta</taxon>
        <taxon>Magnoliopsida</taxon>
        <taxon>eudicotyledons</taxon>
        <taxon>Gunneridae</taxon>
        <taxon>Pentapetalae</taxon>
        <taxon>rosids</taxon>
        <taxon>fabids</taxon>
        <taxon>Malpighiales</taxon>
        <taxon>Salicaceae</taxon>
        <taxon>Saliceae</taxon>
        <taxon>Salix</taxon>
    </lineage>
</organism>
<evidence type="ECO:0000313" key="1">
    <source>
        <dbReference type="EMBL" id="KAJ6333240.1"/>
    </source>
</evidence>
<dbReference type="EMBL" id="JAPFFI010000021">
    <property type="protein sequence ID" value="KAJ6333240.1"/>
    <property type="molecule type" value="Genomic_DNA"/>
</dbReference>